<proteinExistence type="predicted"/>
<feature type="transmembrane region" description="Helical" evidence="6">
    <location>
        <begin position="273"/>
        <end position="297"/>
    </location>
</feature>
<feature type="transmembrane region" description="Helical" evidence="6">
    <location>
        <begin position="246"/>
        <end position="267"/>
    </location>
</feature>
<evidence type="ECO:0000256" key="4">
    <source>
        <dbReference type="ARBA" id="ARBA00023136"/>
    </source>
</evidence>
<keyword evidence="3 6" id="KW-1133">Transmembrane helix</keyword>
<feature type="transmembrane region" description="Helical" evidence="6">
    <location>
        <begin position="131"/>
        <end position="152"/>
    </location>
</feature>
<evidence type="ECO:0000256" key="3">
    <source>
        <dbReference type="ARBA" id="ARBA00022989"/>
    </source>
</evidence>
<keyword evidence="7" id="KW-0675">Receptor</keyword>
<feature type="region of interest" description="Disordered" evidence="5">
    <location>
        <begin position="331"/>
        <end position="391"/>
    </location>
</feature>
<dbReference type="Gene3D" id="1.20.1070.10">
    <property type="entry name" value="Rhodopsin 7-helix transmembrane proteins"/>
    <property type="match status" value="1"/>
</dbReference>
<sequence length="391" mass="43092">MYRVPASLAAAAPFGDGRFGGVASLVVAGSLSGLAVLFILLAMIFRVPAFTTNVMPYFVSLLVANVLQAIGAVINIRWITDRAVEPGYLCSFQGGVKQAGNVGTAVWSFTLSVYVFRILFLRTSSSTTLRYITLCLGWLAIVFVVMIGPLAIQTKARGPYFGPTGYWCWITHAYPEEQMFLEYFFEFLSSGLSFLLYIGILLRVRGNLVRRSHGWHLRFVPRGERWLLAVSRDWLDSSMLRVAARLVWYPVCYGVLLVPVAALRFVQFGGAPVPFWATILTDTMFNLQGLVNVLLLVTTQRLVPESASLPSFASPRRVVDMASSEAVGITPFVLPPKESPSPDEEKPPSEPTRTHELRRTISVASTSSVGTVDSLSSVDSRTPLTRDAVRR</sequence>
<dbReference type="GO" id="GO:0007189">
    <property type="term" value="P:adenylate cyclase-activating G protein-coupled receptor signaling pathway"/>
    <property type="evidence" value="ECO:0007669"/>
    <property type="project" value="TreeGrafter"/>
</dbReference>
<dbReference type="PANTHER" id="PTHR23112">
    <property type="entry name" value="G PROTEIN-COUPLED RECEPTOR 157-RELATED"/>
    <property type="match status" value="1"/>
</dbReference>
<evidence type="ECO:0000313" key="8">
    <source>
        <dbReference type="Proteomes" id="UP000703269"/>
    </source>
</evidence>
<feature type="transmembrane region" description="Helical" evidence="6">
    <location>
        <begin position="57"/>
        <end position="79"/>
    </location>
</feature>
<feature type="transmembrane region" description="Helical" evidence="6">
    <location>
        <begin position="183"/>
        <end position="202"/>
    </location>
</feature>
<keyword evidence="4 6" id="KW-0472">Membrane</keyword>
<protein>
    <submittedName>
        <fullName evidence="7">Slime mold cyclic AMP receptor-like protein</fullName>
    </submittedName>
</protein>
<feature type="transmembrane region" description="Helical" evidence="6">
    <location>
        <begin position="99"/>
        <end position="119"/>
    </location>
</feature>
<dbReference type="AlphaFoldDB" id="A0A9P3G1Y2"/>
<evidence type="ECO:0000256" key="5">
    <source>
        <dbReference type="SAM" id="MobiDB-lite"/>
    </source>
</evidence>
<feature type="compositionally biased region" description="Basic and acidic residues" evidence="5">
    <location>
        <begin position="343"/>
        <end position="359"/>
    </location>
</feature>
<dbReference type="GO" id="GO:0005886">
    <property type="term" value="C:plasma membrane"/>
    <property type="evidence" value="ECO:0007669"/>
    <property type="project" value="TreeGrafter"/>
</dbReference>
<evidence type="ECO:0000313" key="7">
    <source>
        <dbReference type="EMBL" id="GJE86420.1"/>
    </source>
</evidence>
<keyword evidence="2 6" id="KW-0812">Transmembrane</keyword>
<evidence type="ECO:0000256" key="2">
    <source>
        <dbReference type="ARBA" id="ARBA00022692"/>
    </source>
</evidence>
<name>A0A9P3G1Y2_9APHY</name>
<comment type="caution">
    <text evidence="7">The sequence shown here is derived from an EMBL/GenBank/DDBJ whole genome shotgun (WGS) entry which is preliminary data.</text>
</comment>
<dbReference type="Proteomes" id="UP000703269">
    <property type="component" value="Unassembled WGS sequence"/>
</dbReference>
<accession>A0A9P3G1Y2</accession>
<evidence type="ECO:0000256" key="1">
    <source>
        <dbReference type="ARBA" id="ARBA00004141"/>
    </source>
</evidence>
<gene>
    <name evidence="7" type="ORF">PsYK624_025000</name>
</gene>
<dbReference type="OrthoDB" id="100006at2759"/>
<feature type="compositionally biased region" description="Polar residues" evidence="5">
    <location>
        <begin position="362"/>
        <end position="383"/>
    </location>
</feature>
<feature type="transmembrane region" description="Helical" evidence="6">
    <location>
        <begin position="20"/>
        <end position="45"/>
    </location>
</feature>
<evidence type="ECO:0000256" key="6">
    <source>
        <dbReference type="SAM" id="Phobius"/>
    </source>
</evidence>
<keyword evidence="8" id="KW-1185">Reference proteome</keyword>
<dbReference type="EMBL" id="BPQB01000004">
    <property type="protein sequence ID" value="GJE86420.1"/>
    <property type="molecule type" value="Genomic_DNA"/>
</dbReference>
<comment type="subcellular location">
    <subcellularLocation>
        <location evidence="1">Membrane</location>
        <topology evidence="1">Multi-pass membrane protein</topology>
    </subcellularLocation>
</comment>
<organism evidence="7 8">
    <name type="scientific">Phanerochaete sordida</name>
    <dbReference type="NCBI Taxonomy" id="48140"/>
    <lineage>
        <taxon>Eukaryota</taxon>
        <taxon>Fungi</taxon>
        <taxon>Dikarya</taxon>
        <taxon>Basidiomycota</taxon>
        <taxon>Agaricomycotina</taxon>
        <taxon>Agaricomycetes</taxon>
        <taxon>Polyporales</taxon>
        <taxon>Phanerochaetaceae</taxon>
        <taxon>Phanerochaete</taxon>
    </lineage>
</organism>
<reference evidence="7 8" key="1">
    <citation type="submission" date="2021-08" db="EMBL/GenBank/DDBJ databases">
        <title>Draft Genome Sequence of Phanerochaete sordida strain YK-624.</title>
        <authorList>
            <person name="Mori T."/>
            <person name="Dohra H."/>
            <person name="Suzuki T."/>
            <person name="Kawagishi H."/>
            <person name="Hirai H."/>
        </authorList>
    </citation>
    <scope>NUCLEOTIDE SEQUENCE [LARGE SCALE GENOMIC DNA]</scope>
    <source>
        <strain evidence="7 8">YK-624</strain>
    </source>
</reference>
<dbReference type="PANTHER" id="PTHR23112:SF37">
    <property type="entry name" value="G PROTEIN-COUPLED RECEPTOR GPR1"/>
    <property type="match status" value="1"/>
</dbReference>
<dbReference type="GO" id="GO:0004930">
    <property type="term" value="F:G protein-coupled receptor activity"/>
    <property type="evidence" value="ECO:0007669"/>
    <property type="project" value="TreeGrafter"/>
</dbReference>